<organism evidence="2 3">
    <name type="scientific">Penicillium alfredii</name>
    <dbReference type="NCBI Taxonomy" id="1506179"/>
    <lineage>
        <taxon>Eukaryota</taxon>
        <taxon>Fungi</taxon>
        <taxon>Dikarya</taxon>
        <taxon>Ascomycota</taxon>
        <taxon>Pezizomycotina</taxon>
        <taxon>Eurotiomycetes</taxon>
        <taxon>Eurotiomycetidae</taxon>
        <taxon>Eurotiales</taxon>
        <taxon>Aspergillaceae</taxon>
        <taxon>Penicillium</taxon>
    </lineage>
</organism>
<proteinExistence type="predicted"/>
<dbReference type="AlphaFoldDB" id="A0A9W9EMG1"/>
<sequence>MAEDLESRPVEDDHPQMTSTAEVERLRHQRPRQTTKYFELENVEHPLPNIGFAMLEDLDEHVGLDTQTI</sequence>
<evidence type="ECO:0000313" key="2">
    <source>
        <dbReference type="EMBL" id="KAJ5084548.1"/>
    </source>
</evidence>
<evidence type="ECO:0000256" key="1">
    <source>
        <dbReference type="SAM" id="MobiDB-lite"/>
    </source>
</evidence>
<dbReference type="RefSeq" id="XP_056507945.1">
    <property type="nucleotide sequence ID" value="XM_056659652.1"/>
</dbReference>
<dbReference type="GeneID" id="81398821"/>
<gene>
    <name evidence="2" type="ORF">NUU61_009127</name>
</gene>
<name>A0A9W9EMG1_9EURO</name>
<feature type="compositionally biased region" description="Basic and acidic residues" evidence="1">
    <location>
        <begin position="1"/>
        <end position="15"/>
    </location>
</feature>
<feature type="region of interest" description="Disordered" evidence="1">
    <location>
        <begin position="1"/>
        <end position="32"/>
    </location>
</feature>
<dbReference type="Proteomes" id="UP001141434">
    <property type="component" value="Unassembled WGS sequence"/>
</dbReference>
<accession>A0A9W9EMG1</accession>
<protein>
    <submittedName>
        <fullName evidence="2">Uncharacterized protein</fullName>
    </submittedName>
</protein>
<evidence type="ECO:0000313" key="3">
    <source>
        <dbReference type="Proteomes" id="UP001141434"/>
    </source>
</evidence>
<dbReference type="EMBL" id="JAPMSZ010000011">
    <property type="protein sequence ID" value="KAJ5084548.1"/>
    <property type="molecule type" value="Genomic_DNA"/>
</dbReference>
<reference evidence="2" key="2">
    <citation type="journal article" date="2023" name="IMA Fungus">
        <title>Comparative genomic study of the Penicillium genus elucidates a diverse pangenome and 15 lateral gene transfer events.</title>
        <authorList>
            <person name="Petersen C."/>
            <person name="Sorensen T."/>
            <person name="Nielsen M.R."/>
            <person name="Sondergaard T.E."/>
            <person name="Sorensen J.L."/>
            <person name="Fitzpatrick D.A."/>
            <person name="Frisvad J.C."/>
            <person name="Nielsen K.L."/>
        </authorList>
    </citation>
    <scope>NUCLEOTIDE SEQUENCE</scope>
    <source>
        <strain evidence="2">IBT 34128</strain>
    </source>
</reference>
<reference evidence="2" key="1">
    <citation type="submission" date="2022-11" db="EMBL/GenBank/DDBJ databases">
        <authorList>
            <person name="Petersen C."/>
        </authorList>
    </citation>
    <scope>NUCLEOTIDE SEQUENCE</scope>
    <source>
        <strain evidence="2">IBT 34128</strain>
    </source>
</reference>
<keyword evidence="3" id="KW-1185">Reference proteome</keyword>
<comment type="caution">
    <text evidence="2">The sequence shown here is derived from an EMBL/GenBank/DDBJ whole genome shotgun (WGS) entry which is preliminary data.</text>
</comment>